<dbReference type="PANTHER" id="PTHR46698:SF7">
    <property type="entry name" value="VWFD DOMAIN-CONTAINING PROTEIN"/>
    <property type="match status" value="1"/>
</dbReference>
<keyword evidence="2" id="KW-0964">Secreted</keyword>
<evidence type="ECO:0000256" key="1">
    <source>
        <dbReference type="ARBA" id="ARBA00004613"/>
    </source>
</evidence>
<dbReference type="Pfam" id="PF01826">
    <property type="entry name" value="TIL"/>
    <property type="match status" value="1"/>
</dbReference>
<dbReference type="InterPro" id="IPR002919">
    <property type="entry name" value="TIL_dom"/>
</dbReference>
<dbReference type="Gene3D" id="2.10.25.10">
    <property type="entry name" value="Laminin"/>
    <property type="match status" value="1"/>
</dbReference>
<dbReference type="Proteomes" id="UP000563107">
    <property type="component" value="Unassembled WGS sequence"/>
</dbReference>
<dbReference type="InterPro" id="IPR025615">
    <property type="entry name" value="TILa_dom"/>
</dbReference>
<keyword evidence="8" id="KW-1185">Reference proteome</keyword>
<dbReference type="EMBL" id="VZTR01004489">
    <property type="protein sequence ID" value="NXT61554.1"/>
    <property type="molecule type" value="Genomic_DNA"/>
</dbReference>
<dbReference type="SUPFAM" id="SSF57567">
    <property type="entry name" value="Serine protease inhibitors"/>
    <property type="match status" value="1"/>
</dbReference>
<dbReference type="GO" id="GO:0030513">
    <property type="term" value="P:positive regulation of BMP signaling pathway"/>
    <property type="evidence" value="ECO:0007669"/>
    <property type="project" value="TreeGrafter"/>
</dbReference>
<dbReference type="GO" id="GO:0005576">
    <property type="term" value="C:extracellular region"/>
    <property type="evidence" value="ECO:0007669"/>
    <property type="project" value="UniProtKB-SubCell"/>
</dbReference>
<name>A0A7L3DYZ3_9PASS</name>
<dbReference type="InterPro" id="IPR036084">
    <property type="entry name" value="Ser_inhib-like_sf"/>
</dbReference>
<organism evidence="7 8">
    <name type="scientific">Chaetops frenatus</name>
    <name type="common">Rufous rock-jumper</name>
    <dbReference type="NCBI Taxonomy" id="221966"/>
    <lineage>
        <taxon>Eukaryota</taxon>
        <taxon>Metazoa</taxon>
        <taxon>Chordata</taxon>
        <taxon>Craniata</taxon>
        <taxon>Vertebrata</taxon>
        <taxon>Euteleostomi</taxon>
        <taxon>Archelosauria</taxon>
        <taxon>Archosauria</taxon>
        <taxon>Dinosauria</taxon>
        <taxon>Saurischia</taxon>
        <taxon>Theropoda</taxon>
        <taxon>Coelurosauria</taxon>
        <taxon>Aves</taxon>
        <taxon>Neognathae</taxon>
        <taxon>Neoaves</taxon>
        <taxon>Telluraves</taxon>
        <taxon>Australaves</taxon>
        <taxon>Passeriformes</taxon>
        <taxon>Picathartidae</taxon>
        <taxon>Chaetops</taxon>
    </lineage>
</organism>
<evidence type="ECO:0000256" key="3">
    <source>
        <dbReference type="ARBA" id="ARBA00022729"/>
    </source>
</evidence>
<dbReference type="PANTHER" id="PTHR46698">
    <property type="entry name" value="CROSSVEINLESS 2"/>
    <property type="match status" value="1"/>
</dbReference>
<dbReference type="AlphaFoldDB" id="A0A7L3DYZ3"/>
<feature type="non-terminal residue" evidence="7">
    <location>
        <position position="235"/>
    </location>
</feature>
<feature type="domain" description="TILa" evidence="6">
    <location>
        <begin position="81"/>
        <end position="137"/>
    </location>
</feature>
<comment type="subcellular location">
    <subcellularLocation>
        <location evidence="1">Secreted</location>
    </subcellularLocation>
</comment>
<accession>A0A7L3DYZ3</accession>
<dbReference type="InterPro" id="IPR052424">
    <property type="entry name" value="Kielin_Chordin-BMP_Reg"/>
</dbReference>
<keyword evidence="3" id="KW-0732">Signal</keyword>
<protein>
    <submittedName>
        <fullName evidence="7">FCGBP protein</fullName>
    </submittedName>
</protein>
<evidence type="ECO:0000256" key="4">
    <source>
        <dbReference type="ARBA" id="ARBA00023157"/>
    </source>
</evidence>
<evidence type="ECO:0000256" key="2">
    <source>
        <dbReference type="ARBA" id="ARBA00022525"/>
    </source>
</evidence>
<keyword evidence="4" id="KW-1015">Disulfide bond</keyword>
<comment type="caution">
    <text evidence="7">The sequence shown here is derived from an EMBL/GenBank/DDBJ whole genome shotgun (WGS) entry which is preliminary data.</text>
</comment>
<dbReference type="CDD" id="cd19941">
    <property type="entry name" value="TIL"/>
    <property type="match status" value="1"/>
</dbReference>
<sequence length="235" mass="25227">FLRPCWGWGCCGISNPSPFLAGPVCPPNQHYELCGPPCPPSCQGEAQPQDCSDAPACSEGCFCDPGFFRSGEHCVPLSQCGCVSEGRYYPRGAQFYPEPPCTQRCLCSENGRLECHPSPGCSPDEECAVRDGALGCHPRTCRQCQLLGAGMYSTFDGHLGGFGGSCTLLLLEMERGEPEEELEAVTVAVEQEDGEARRVTVTAHGVTVAMDRGQQWEVTVSWGLRGGGRAWVWGG</sequence>
<reference evidence="7 8" key="1">
    <citation type="submission" date="2019-09" db="EMBL/GenBank/DDBJ databases">
        <title>Bird 10,000 Genomes (B10K) Project - Family phase.</title>
        <authorList>
            <person name="Zhang G."/>
        </authorList>
    </citation>
    <scope>NUCLEOTIDE SEQUENCE [LARGE SCALE GENOMIC DNA]</scope>
    <source>
        <strain evidence="7">B10K-DU-012-41</strain>
    </source>
</reference>
<dbReference type="Pfam" id="PF12714">
    <property type="entry name" value="TILa"/>
    <property type="match status" value="1"/>
</dbReference>
<feature type="non-terminal residue" evidence="7">
    <location>
        <position position="1"/>
    </location>
</feature>
<feature type="domain" description="TIL" evidence="5">
    <location>
        <begin position="25"/>
        <end position="80"/>
    </location>
</feature>
<gene>
    <name evidence="7" type="primary">Fcgbp_0</name>
    <name evidence="7" type="ORF">CHAFRE_R14420</name>
</gene>
<proteinExistence type="predicted"/>
<evidence type="ECO:0000313" key="8">
    <source>
        <dbReference type="Proteomes" id="UP000563107"/>
    </source>
</evidence>
<evidence type="ECO:0000259" key="6">
    <source>
        <dbReference type="Pfam" id="PF12714"/>
    </source>
</evidence>
<evidence type="ECO:0000259" key="5">
    <source>
        <dbReference type="Pfam" id="PF01826"/>
    </source>
</evidence>
<dbReference type="FunFam" id="2.10.25.10:FF:000055">
    <property type="entry name" value="alpha-tectorin isoform X1"/>
    <property type="match status" value="1"/>
</dbReference>
<evidence type="ECO:0000313" key="7">
    <source>
        <dbReference type="EMBL" id="NXT61554.1"/>
    </source>
</evidence>